<dbReference type="eggNOG" id="ENOG5033CGJ">
    <property type="taxonomic scope" value="Bacteria"/>
</dbReference>
<accession>A0A016QSK3</accession>
<dbReference type="Pfam" id="PF04233">
    <property type="entry name" value="Phage_Mu_F"/>
    <property type="match status" value="1"/>
</dbReference>
<dbReference type="InterPro" id="IPR006528">
    <property type="entry name" value="Phage_head_morphogenesis_dom"/>
</dbReference>
<evidence type="ECO:0000313" key="3">
    <source>
        <dbReference type="Proteomes" id="UP000020492"/>
    </source>
</evidence>
<evidence type="ECO:0000259" key="1">
    <source>
        <dbReference type="Pfam" id="PF04233"/>
    </source>
</evidence>
<dbReference type="AlphaFoldDB" id="A0A016QSK3"/>
<dbReference type="EMBL" id="JHAC01000011">
    <property type="protein sequence ID" value="EYB69060.1"/>
    <property type="molecule type" value="Genomic_DNA"/>
</dbReference>
<dbReference type="RefSeq" id="WP_034353810.1">
    <property type="nucleotide sequence ID" value="NZ_JHAC01000011.1"/>
</dbReference>
<proteinExistence type="predicted"/>
<reference evidence="2 3" key="1">
    <citation type="submission" date="2014-03" db="EMBL/GenBank/DDBJ databases">
        <title>Draft genome sequence of Deinococcus phoenicis 1P10ME.</title>
        <authorList>
            <person name="Stepanov V.G."/>
            <person name="Vaishampayan P."/>
            <person name="Venkateswaran K."/>
            <person name="Fox G.E."/>
        </authorList>
    </citation>
    <scope>NUCLEOTIDE SEQUENCE [LARGE SCALE GENOMIC DNA]</scope>
    <source>
        <strain evidence="2 3">1P10ME</strain>
    </source>
</reference>
<gene>
    <name evidence="2" type="ORF">DEIPH_ctg011orf0026</name>
</gene>
<feature type="domain" description="Phage head morphogenesis" evidence="1">
    <location>
        <begin position="142"/>
        <end position="258"/>
    </location>
</feature>
<name>A0A016QSK3_9DEIO</name>
<comment type="caution">
    <text evidence="2">The sequence shown here is derived from an EMBL/GenBank/DDBJ whole genome shotgun (WGS) entry which is preliminary data.</text>
</comment>
<dbReference type="Proteomes" id="UP000020492">
    <property type="component" value="Unassembled WGS sequence"/>
</dbReference>
<protein>
    <recommendedName>
        <fullName evidence="1">Phage head morphogenesis domain-containing protein</fullName>
    </recommendedName>
</protein>
<dbReference type="STRING" id="1476583.DEIPH_ctg011orf0026"/>
<sequence length="266" mass="28614">MKQTPTLVQLLKLLEQDSRKLETQAVRTLLRAFKATDREAAALLRELVSLMLLQNPADRFAAKERLTRMAAALWPDLPPPLLLAVQDAVRLGGDVGAGMLAASGAPAALTIAAPAVEAAVGAIPARLTAIWGDARADHAARVGRVMTQALSAGGRYPVRAELQKALQVSRARAQMIAVTETQAALSDGQAQVFDRARDDLGLELEAEWLAARDSRTRPSHRRVDRERVPYGKKFSNGLTRPHMPGAPAAEVVRCRCSLAVRVKGGD</sequence>
<evidence type="ECO:0000313" key="2">
    <source>
        <dbReference type="EMBL" id="EYB69060.1"/>
    </source>
</evidence>
<dbReference type="PATRIC" id="fig|1476583.3.peg.653"/>
<keyword evidence="3" id="KW-1185">Reference proteome</keyword>
<dbReference type="OrthoDB" id="276656at2"/>
<organism evidence="2 3">
    <name type="scientific">Deinococcus phoenicis</name>
    <dbReference type="NCBI Taxonomy" id="1476583"/>
    <lineage>
        <taxon>Bacteria</taxon>
        <taxon>Thermotogati</taxon>
        <taxon>Deinococcota</taxon>
        <taxon>Deinococci</taxon>
        <taxon>Deinococcales</taxon>
        <taxon>Deinococcaceae</taxon>
        <taxon>Deinococcus</taxon>
    </lineage>
</organism>